<comment type="caution">
    <text evidence="2">The sequence shown here is derived from an EMBL/GenBank/DDBJ whole genome shotgun (WGS) entry which is preliminary data.</text>
</comment>
<dbReference type="Gene3D" id="1.10.600.10">
    <property type="entry name" value="Farnesyl Diphosphate Synthase"/>
    <property type="match status" value="1"/>
</dbReference>
<proteinExistence type="predicted"/>
<gene>
    <name evidence="2" type="ORF">OQ287_06105</name>
</gene>
<dbReference type="PROSITE" id="PS01045">
    <property type="entry name" value="SQUALEN_PHYTOEN_SYN_2"/>
    <property type="match status" value="1"/>
</dbReference>
<evidence type="ECO:0000313" key="2">
    <source>
        <dbReference type="EMBL" id="MCX2523807.1"/>
    </source>
</evidence>
<dbReference type="SUPFAM" id="SSF48576">
    <property type="entry name" value="Terpenoid synthases"/>
    <property type="match status" value="1"/>
</dbReference>
<dbReference type="SFLD" id="SFLDS00005">
    <property type="entry name" value="Isoprenoid_Synthase_Type_I"/>
    <property type="match status" value="1"/>
</dbReference>
<keyword evidence="1" id="KW-0808">Transferase</keyword>
<dbReference type="InterPro" id="IPR002060">
    <property type="entry name" value="Squ/phyt_synthse"/>
</dbReference>
<evidence type="ECO:0000256" key="1">
    <source>
        <dbReference type="ARBA" id="ARBA00022679"/>
    </source>
</evidence>
<dbReference type="SFLD" id="SFLDG01212">
    <property type="entry name" value="Phytoene_synthase_like"/>
    <property type="match status" value="1"/>
</dbReference>
<dbReference type="GO" id="GO:0004311">
    <property type="term" value="F:geranylgeranyl diphosphate synthase activity"/>
    <property type="evidence" value="ECO:0007669"/>
    <property type="project" value="InterPro"/>
</dbReference>
<dbReference type="Pfam" id="PF00494">
    <property type="entry name" value="SQS_PSY"/>
    <property type="match status" value="1"/>
</dbReference>
<evidence type="ECO:0000313" key="3">
    <source>
        <dbReference type="Proteomes" id="UP001165678"/>
    </source>
</evidence>
<keyword evidence="3" id="KW-1185">Reference proteome</keyword>
<dbReference type="Proteomes" id="UP001165678">
    <property type="component" value="Unassembled WGS sequence"/>
</dbReference>
<dbReference type="RefSeq" id="WP_265895839.1">
    <property type="nucleotide sequence ID" value="NZ_JAPIVE010000001.1"/>
</dbReference>
<sequence>MNEARALLARHGKSFWFASRFMEKGDADDAAQLYAACRILDDLADEDMPSAEENVRARQRLQCIREELFTPAAAGDDPVTKALKDLHVRRGVNLDAAAALITALTRDADTSLQLDNQAELLRYCYGAAGTVGVMMAPLIGAPSDAWPHAIDLGIAMQLTNIARDIQEDARLGRRYVPGDWVDQAPPAALDNPAGSLAVKAAAANLALLELADTYYQSGADGFQRIPIKNRRAIAVAAEVYRGIGLQLRTRQGRYWEGRAMVSLPGKVRLAARRLTGHGHIRPAGRPGHDSTLHAALAGLPGTHPPSS</sequence>
<dbReference type="SFLD" id="SFLDG01018">
    <property type="entry name" value="Squalene/Phytoene_Synthase_Lik"/>
    <property type="match status" value="1"/>
</dbReference>
<name>A0AA42CTN5_9GAMM</name>
<dbReference type="PANTHER" id="PTHR31480">
    <property type="entry name" value="BIFUNCTIONAL LYCOPENE CYCLASE/PHYTOENE SYNTHASE"/>
    <property type="match status" value="1"/>
</dbReference>
<dbReference type="InterPro" id="IPR044843">
    <property type="entry name" value="Trans_IPPS_bact-type"/>
</dbReference>
<dbReference type="EMBL" id="JAPIVE010000001">
    <property type="protein sequence ID" value="MCX2523807.1"/>
    <property type="molecule type" value="Genomic_DNA"/>
</dbReference>
<protein>
    <submittedName>
        <fullName evidence="2">Squalene/phytoene synthase family protein</fullName>
    </submittedName>
</protein>
<dbReference type="InterPro" id="IPR008949">
    <property type="entry name" value="Isoprenoid_synthase_dom_sf"/>
</dbReference>
<dbReference type="InterPro" id="IPR019845">
    <property type="entry name" value="Squalene/phytoene_synthase_CS"/>
</dbReference>
<dbReference type="AlphaFoldDB" id="A0AA42CTN5"/>
<dbReference type="GO" id="GO:0008299">
    <property type="term" value="P:isoprenoid biosynthetic process"/>
    <property type="evidence" value="ECO:0007669"/>
    <property type="project" value="UniProtKB-ARBA"/>
</dbReference>
<organism evidence="2 3">
    <name type="scientific">Larsenimonas rhizosphaerae</name>
    <dbReference type="NCBI Taxonomy" id="2944682"/>
    <lineage>
        <taxon>Bacteria</taxon>
        <taxon>Pseudomonadati</taxon>
        <taxon>Pseudomonadota</taxon>
        <taxon>Gammaproteobacteria</taxon>
        <taxon>Oceanospirillales</taxon>
        <taxon>Halomonadaceae</taxon>
        <taxon>Larsenimonas</taxon>
    </lineage>
</organism>
<accession>A0AA42CTN5</accession>
<reference evidence="2" key="1">
    <citation type="submission" date="2022-11" db="EMBL/GenBank/DDBJ databases">
        <title>Larsenimonas rhizosphaerae sp. nov., isolated from a tidal mudflat.</title>
        <authorList>
            <person name="Lee S.D."/>
            <person name="Kim I.S."/>
        </authorList>
    </citation>
    <scope>NUCLEOTIDE SEQUENCE</scope>
    <source>
        <strain evidence="2">GH2-1</strain>
    </source>
</reference>